<comment type="caution">
    <text evidence="2">The sequence shown here is derived from an EMBL/GenBank/DDBJ whole genome shotgun (WGS) entry which is preliminary data.</text>
</comment>
<sequence length="118" mass="11940">MRGSTPDTNRDTLDQTAAALDGPITSLTPSAALGMVDLWRTACLDADGMDLSGVAAGLSDLRDLLSGDSLDGRAIADTLAGLADSTQAAAAQADDDRLRPTLERLATNLGRAATALGA</sequence>
<protein>
    <submittedName>
        <fullName evidence="2">Uncharacterized protein</fullName>
    </submittedName>
</protein>
<dbReference type="RefSeq" id="WP_311663232.1">
    <property type="nucleotide sequence ID" value="NZ_JAVRHT010000018.1"/>
</dbReference>
<evidence type="ECO:0000313" key="2">
    <source>
        <dbReference type="EMBL" id="MDT0631853.1"/>
    </source>
</evidence>
<gene>
    <name evidence="2" type="ORF">RM540_08865</name>
</gene>
<proteinExistence type="predicted"/>
<keyword evidence="3" id="KW-1185">Reference proteome</keyword>
<organism evidence="2 3">
    <name type="scientific">Rubrivirga litoralis</name>
    <dbReference type="NCBI Taxonomy" id="3075598"/>
    <lineage>
        <taxon>Bacteria</taxon>
        <taxon>Pseudomonadati</taxon>
        <taxon>Rhodothermota</taxon>
        <taxon>Rhodothermia</taxon>
        <taxon>Rhodothermales</taxon>
        <taxon>Rubricoccaceae</taxon>
        <taxon>Rubrivirga</taxon>
    </lineage>
</organism>
<dbReference type="Proteomes" id="UP001267426">
    <property type="component" value="Unassembled WGS sequence"/>
</dbReference>
<evidence type="ECO:0000313" key="3">
    <source>
        <dbReference type="Proteomes" id="UP001267426"/>
    </source>
</evidence>
<dbReference type="EMBL" id="JAVRHT010000018">
    <property type="protein sequence ID" value="MDT0631853.1"/>
    <property type="molecule type" value="Genomic_DNA"/>
</dbReference>
<evidence type="ECO:0000256" key="1">
    <source>
        <dbReference type="SAM" id="MobiDB-lite"/>
    </source>
</evidence>
<name>A0ABU3BRF2_9BACT</name>
<accession>A0ABU3BRF2</accession>
<reference evidence="2 3" key="1">
    <citation type="submission" date="2023-09" db="EMBL/GenBank/DDBJ databases">
        <authorList>
            <person name="Rey-Velasco X."/>
        </authorList>
    </citation>
    <scope>NUCLEOTIDE SEQUENCE [LARGE SCALE GENOMIC DNA]</scope>
    <source>
        <strain evidence="2 3">F394</strain>
    </source>
</reference>
<feature type="region of interest" description="Disordered" evidence="1">
    <location>
        <begin position="1"/>
        <end position="20"/>
    </location>
</feature>